<evidence type="ECO:0000313" key="13">
    <source>
        <dbReference type="EMBL" id="MCA9301740.1"/>
    </source>
</evidence>
<comment type="caution">
    <text evidence="13">The sequence shown here is derived from an EMBL/GenBank/DDBJ whole genome shotgun (WGS) entry which is preliminary data.</text>
</comment>
<dbReference type="InterPro" id="IPR007645">
    <property type="entry name" value="RNA_pol_Rpb2_3"/>
</dbReference>
<evidence type="ECO:0000256" key="5">
    <source>
        <dbReference type="ARBA" id="ARBA00023163"/>
    </source>
</evidence>
<evidence type="ECO:0000259" key="10">
    <source>
        <dbReference type="Pfam" id="PF04563"/>
    </source>
</evidence>
<comment type="similarity">
    <text evidence="7">Belongs to the RNA polymerase beta chain family.</text>
</comment>
<accession>A0A955E0N4</accession>
<dbReference type="GO" id="GO:0003677">
    <property type="term" value="F:DNA binding"/>
    <property type="evidence" value="ECO:0007669"/>
    <property type="project" value="InterPro"/>
</dbReference>
<gene>
    <name evidence="13" type="ORF">KDA10_00005</name>
</gene>
<evidence type="ECO:0000256" key="4">
    <source>
        <dbReference type="ARBA" id="ARBA00022695"/>
    </source>
</evidence>
<feature type="domain" description="RNA polymerase Rpb2" evidence="9">
    <location>
        <begin position="156"/>
        <end position="323"/>
    </location>
</feature>
<dbReference type="NCBIfam" id="NF001616">
    <property type="entry name" value="PRK00405.1"/>
    <property type="match status" value="1"/>
</dbReference>
<dbReference type="InterPro" id="IPR037033">
    <property type="entry name" value="DNA-dir_RNAP_su2_hyb_sf"/>
</dbReference>
<evidence type="ECO:0000256" key="2">
    <source>
        <dbReference type="ARBA" id="ARBA00022478"/>
    </source>
</evidence>
<dbReference type="Pfam" id="PF04561">
    <property type="entry name" value="RNA_pol_Rpb2_2"/>
    <property type="match status" value="1"/>
</dbReference>
<dbReference type="Pfam" id="PF04563">
    <property type="entry name" value="RNA_pol_Rpb2_1"/>
    <property type="match status" value="1"/>
</dbReference>
<dbReference type="InterPro" id="IPR007644">
    <property type="entry name" value="RNA_pol_bsu_protrusion"/>
</dbReference>
<dbReference type="Gene3D" id="3.90.1100.10">
    <property type="match status" value="1"/>
</dbReference>
<evidence type="ECO:0000256" key="3">
    <source>
        <dbReference type="ARBA" id="ARBA00022679"/>
    </source>
</evidence>
<dbReference type="Gene3D" id="2.40.50.100">
    <property type="match status" value="1"/>
</dbReference>
<keyword evidence="5" id="KW-0804">Transcription</keyword>
<dbReference type="GO" id="GO:0000428">
    <property type="term" value="C:DNA-directed RNA polymerase complex"/>
    <property type="evidence" value="ECO:0007669"/>
    <property type="project" value="UniProtKB-KW"/>
</dbReference>
<name>A0A955E0N4_UNCKA</name>
<dbReference type="InterPro" id="IPR007642">
    <property type="entry name" value="RNA_pol_Rpb2_2"/>
</dbReference>
<feature type="non-terminal residue" evidence="13">
    <location>
        <position position="896"/>
    </location>
</feature>
<feature type="domain" description="DNA-directed RNA polymerase beta subunit external 1" evidence="12">
    <location>
        <begin position="467"/>
        <end position="528"/>
    </location>
</feature>
<dbReference type="EMBL" id="JAGQNY010000001">
    <property type="protein sequence ID" value="MCA9301740.1"/>
    <property type="molecule type" value="Genomic_DNA"/>
</dbReference>
<dbReference type="Pfam" id="PF00562">
    <property type="entry name" value="RNA_pol_Rpb2_6"/>
    <property type="match status" value="1"/>
</dbReference>
<dbReference type="PANTHER" id="PTHR20856">
    <property type="entry name" value="DNA-DIRECTED RNA POLYMERASE I SUBUNIT 2"/>
    <property type="match status" value="1"/>
</dbReference>
<evidence type="ECO:0000259" key="8">
    <source>
        <dbReference type="Pfam" id="PF00562"/>
    </source>
</evidence>
<evidence type="ECO:0000256" key="1">
    <source>
        <dbReference type="ARBA" id="ARBA00012418"/>
    </source>
</evidence>
<dbReference type="Gene3D" id="2.30.150.10">
    <property type="entry name" value="DNA-directed RNA polymerase, beta subunit, external 1 domain"/>
    <property type="match status" value="1"/>
</dbReference>
<evidence type="ECO:0000259" key="11">
    <source>
        <dbReference type="Pfam" id="PF04565"/>
    </source>
</evidence>
<evidence type="ECO:0000256" key="6">
    <source>
        <dbReference type="ARBA" id="ARBA00048552"/>
    </source>
</evidence>
<dbReference type="CDD" id="cd00653">
    <property type="entry name" value="RNA_pol_B_RPB2"/>
    <property type="match status" value="1"/>
</dbReference>
<proteinExistence type="inferred from homology"/>
<dbReference type="InterPro" id="IPR007120">
    <property type="entry name" value="DNA-dir_RNAP_su2_dom"/>
</dbReference>
<keyword evidence="2 13" id="KW-0240">DNA-directed RNA polymerase</keyword>
<dbReference type="GO" id="GO:0006351">
    <property type="term" value="P:DNA-templated transcription"/>
    <property type="evidence" value="ECO:0007669"/>
    <property type="project" value="InterPro"/>
</dbReference>
<feature type="domain" description="RNA polymerase beta subunit protrusion" evidence="10">
    <location>
        <begin position="17"/>
        <end position="367"/>
    </location>
</feature>
<protein>
    <recommendedName>
        <fullName evidence="1">DNA-directed RNA polymerase</fullName>
        <ecNumber evidence="1">2.7.7.6</ecNumber>
    </recommendedName>
</protein>
<feature type="domain" description="RNA polymerase Rpb2" evidence="11">
    <location>
        <begin position="383"/>
        <end position="451"/>
    </location>
</feature>
<sequence>MKRHDFSKRKNNQIVPNLIEIQINSYNDLLKNGIAEVLDEIGPVEDFSGRGWVLELSDPSFDKPNISMDEALYKGRTYDAPWYLNAEMRDPINNKKKKQKIYMGDIPLMTPTGTFIINGVERIVVSQLKRSEGVLFTKEIHPSTGAILGGCKILPKNGAWLEVDTTKTGLMSVKIDRRRKIPVSVLLRIFGLETNDDIRAAFEDVDSNPEISFIESTLSKDPSSSYNEAILEIYKKMRPGEPLVLENARSLVQGTFFNRRRYSLGKVGRFKMNQVLGLNFPNEPEHYLLHKDDLVAALKKVININNGIESESDLDHLSNRRVRSVGELLQDEIRIGFLRMERNIKERMSLQPREEMPEPSLLISSRTVASAIHSFFATGQLSQHHDQQNPVTALDHLRRLSVTGPGGLTKERASMSVRDVHYSSFGKICPVRTPEGPNIGLINYIASYARVNEYGFLETPYVKLEEKNGKVRITDEVVYLAAYDEELYYITDSTVSIDEKGFITQEQIPLRKGNDFTLGSTAKAQYMELVPGQAVGIMASQIPFLANDDISRALMGTQQMSQAVPLVKVESPIIATGLESDIARNSGIVIVAEDKGEVLYADSTKVKVKYEKAGTAEYLAKKFVKSNSDTSLNQRVKVSTGQKIKKGDIILEGPASQDGEIALGANLNACYMIFEGYEFEDGIILSDRLVTEDVLTSVHIENYKIAVLETKLGPEELTFDIPNISEEALRNLNEDGIISIGAKVKAGDILVGKVAPKGEVELSAEERLLRAIFGEKAKEVRDTSLILPHGKKGVVIGVKRVSKKENSNLPTGVIEEITVYVATQKKIQVGDKLSSRHGNKGVISAILPASDMPHLEDGTIIDVIFSSEAIIKRMNMGQLLETPLSMAGERLGRKYI</sequence>
<keyword evidence="4 13" id="KW-0548">Nucleotidyltransferase</keyword>
<dbReference type="Pfam" id="PF10385">
    <property type="entry name" value="RNA_pol_Rpb2_45"/>
    <property type="match status" value="1"/>
</dbReference>
<evidence type="ECO:0000256" key="7">
    <source>
        <dbReference type="RuleBase" id="RU000434"/>
    </source>
</evidence>
<dbReference type="Proteomes" id="UP000714817">
    <property type="component" value="Unassembled WGS sequence"/>
</dbReference>
<dbReference type="InterPro" id="IPR019462">
    <property type="entry name" value="DNA-dir_RNA_pol_bsu_external_1"/>
</dbReference>
<dbReference type="InterPro" id="IPR007121">
    <property type="entry name" value="RNA_pol_bsu_CS"/>
</dbReference>
<dbReference type="Gene3D" id="2.40.270.10">
    <property type="entry name" value="DNA-directed RNA polymerase, subunit 2, domain 6"/>
    <property type="match status" value="1"/>
</dbReference>
<evidence type="ECO:0000259" key="9">
    <source>
        <dbReference type="Pfam" id="PF04561"/>
    </source>
</evidence>
<dbReference type="Gene3D" id="2.40.50.150">
    <property type="match status" value="1"/>
</dbReference>
<dbReference type="GO" id="GO:0003899">
    <property type="term" value="F:DNA-directed RNA polymerase activity"/>
    <property type="evidence" value="ECO:0007669"/>
    <property type="project" value="UniProtKB-EC"/>
</dbReference>
<dbReference type="EC" id="2.7.7.6" evidence="1"/>
<dbReference type="InterPro" id="IPR014724">
    <property type="entry name" value="RNA_pol_RPB2_OB-fold"/>
</dbReference>
<dbReference type="SUPFAM" id="SSF64484">
    <property type="entry name" value="beta and beta-prime subunits of DNA dependent RNA-polymerase"/>
    <property type="match status" value="1"/>
</dbReference>
<dbReference type="Gene3D" id="3.90.1110.10">
    <property type="entry name" value="RNA polymerase Rpb2, domain 2"/>
    <property type="match status" value="1"/>
</dbReference>
<reference evidence="13" key="2">
    <citation type="journal article" date="2021" name="Microbiome">
        <title>Successional dynamics and alternative stable states in a saline activated sludge microbial community over 9 years.</title>
        <authorList>
            <person name="Wang Y."/>
            <person name="Ye J."/>
            <person name="Ju F."/>
            <person name="Liu L."/>
            <person name="Boyd J.A."/>
            <person name="Deng Y."/>
            <person name="Parks D.H."/>
            <person name="Jiang X."/>
            <person name="Yin X."/>
            <person name="Woodcroft B.J."/>
            <person name="Tyson G.W."/>
            <person name="Hugenholtz P."/>
            <person name="Polz M.F."/>
            <person name="Zhang T."/>
        </authorList>
    </citation>
    <scope>NUCLEOTIDE SEQUENCE</scope>
    <source>
        <strain evidence="13">HKST-UBA80</strain>
    </source>
</reference>
<keyword evidence="3 13" id="KW-0808">Transferase</keyword>
<dbReference type="InterPro" id="IPR042107">
    <property type="entry name" value="DNA-dir_RNA_pol_bsu_ext_1_sf"/>
</dbReference>
<dbReference type="PROSITE" id="PS01166">
    <property type="entry name" value="RNA_POL_BETA"/>
    <property type="match status" value="1"/>
</dbReference>
<organism evidence="13 14">
    <name type="scientific">candidate division WWE3 bacterium</name>
    <dbReference type="NCBI Taxonomy" id="2053526"/>
    <lineage>
        <taxon>Bacteria</taxon>
        <taxon>Katanobacteria</taxon>
    </lineage>
</organism>
<feature type="domain" description="DNA-directed RNA polymerase subunit 2 hybrid-binding" evidence="8">
    <location>
        <begin position="592"/>
        <end position="893"/>
    </location>
</feature>
<dbReference type="InterPro" id="IPR037034">
    <property type="entry name" value="RNA_pol_Rpb2_2_sf"/>
</dbReference>
<dbReference type="InterPro" id="IPR015712">
    <property type="entry name" value="DNA-dir_RNA_pol_su2"/>
</dbReference>
<dbReference type="Pfam" id="PF04565">
    <property type="entry name" value="RNA_pol_Rpb2_3"/>
    <property type="match status" value="1"/>
</dbReference>
<comment type="catalytic activity">
    <reaction evidence="6">
        <text>RNA(n) + a ribonucleoside 5'-triphosphate = RNA(n+1) + diphosphate</text>
        <dbReference type="Rhea" id="RHEA:21248"/>
        <dbReference type="Rhea" id="RHEA-COMP:14527"/>
        <dbReference type="Rhea" id="RHEA-COMP:17342"/>
        <dbReference type="ChEBI" id="CHEBI:33019"/>
        <dbReference type="ChEBI" id="CHEBI:61557"/>
        <dbReference type="ChEBI" id="CHEBI:140395"/>
        <dbReference type="EC" id="2.7.7.6"/>
    </reaction>
</comment>
<evidence type="ECO:0000259" key="12">
    <source>
        <dbReference type="Pfam" id="PF10385"/>
    </source>
</evidence>
<dbReference type="GO" id="GO:0032549">
    <property type="term" value="F:ribonucleoside binding"/>
    <property type="evidence" value="ECO:0007669"/>
    <property type="project" value="InterPro"/>
</dbReference>
<reference evidence="13" key="1">
    <citation type="submission" date="2020-04" db="EMBL/GenBank/DDBJ databases">
        <authorList>
            <person name="Zhang T."/>
        </authorList>
    </citation>
    <scope>NUCLEOTIDE SEQUENCE</scope>
    <source>
        <strain evidence="13">HKST-UBA80</strain>
    </source>
</reference>
<evidence type="ECO:0000313" key="14">
    <source>
        <dbReference type="Proteomes" id="UP000714817"/>
    </source>
</evidence>
<dbReference type="AlphaFoldDB" id="A0A955E0N4"/>